<reference evidence="3" key="1">
    <citation type="submission" date="2016-07" db="EMBL/GenBank/DDBJ databases">
        <authorList>
            <person name="Florea S."/>
            <person name="Webb J.S."/>
            <person name="Jaromczyk J."/>
            <person name="Schardl C.L."/>
        </authorList>
    </citation>
    <scope>NUCLEOTIDE SEQUENCE [LARGE SCALE GENOMIC DNA]</scope>
    <source>
        <strain evidence="3">KCTC 42131</strain>
    </source>
</reference>
<accession>A0A1E8CH74</accession>
<comment type="caution">
    <text evidence="2">The sequence shown here is derived from an EMBL/GenBank/DDBJ whole genome shotgun (WGS) entry which is preliminary data.</text>
</comment>
<dbReference type="RefSeq" id="WP_070118916.1">
    <property type="nucleotide sequence ID" value="NZ_MASR01000002.1"/>
</dbReference>
<dbReference type="InterPro" id="IPR006448">
    <property type="entry name" value="Phage_term_ssu_P27"/>
</dbReference>
<sequence length="160" mass="17330">MPGTSRSGRKPKPTQLKVIQGNAGKRKINQDEPLADTLSQVPPPPTWMPELAKEAWKKLAPWLVSAKILAASDLHNLEVFCCAYSRWREAEKNIAKNGVTVPGMNNDIKNPACTAANEATKQMSTYGAALGLDPATRSRLAVPGAKDAANPFRDLVGKQR</sequence>
<dbReference type="Proteomes" id="UP000175669">
    <property type="component" value="Unassembled WGS sequence"/>
</dbReference>
<dbReference type="NCBIfam" id="TIGR01558">
    <property type="entry name" value="sm_term_P27"/>
    <property type="match status" value="1"/>
</dbReference>
<dbReference type="AlphaFoldDB" id="A0A1E8CH74"/>
<evidence type="ECO:0000313" key="3">
    <source>
        <dbReference type="Proteomes" id="UP000175669"/>
    </source>
</evidence>
<gene>
    <name evidence="2" type="ORF">PHACT_12605</name>
</gene>
<dbReference type="EMBL" id="MASR01000002">
    <property type="protein sequence ID" value="OFE11665.1"/>
    <property type="molecule type" value="Genomic_DNA"/>
</dbReference>
<dbReference type="OrthoDB" id="9098057at2"/>
<protein>
    <submittedName>
        <fullName evidence="2">Terminase</fullName>
    </submittedName>
</protein>
<feature type="region of interest" description="Disordered" evidence="1">
    <location>
        <begin position="1"/>
        <end position="46"/>
    </location>
</feature>
<dbReference type="STRING" id="1524254.PHACT_12605"/>
<organism evidence="2 3">
    <name type="scientific">Pseudohongiella acticola</name>
    <dbReference type="NCBI Taxonomy" id="1524254"/>
    <lineage>
        <taxon>Bacteria</taxon>
        <taxon>Pseudomonadati</taxon>
        <taxon>Pseudomonadota</taxon>
        <taxon>Gammaproteobacteria</taxon>
        <taxon>Pseudomonadales</taxon>
        <taxon>Pseudohongiellaceae</taxon>
        <taxon>Pseudohongiella</taxon>
    </lineage>
</organism>
<evidence type="ECO:0000313" key="2">
    <source>
        <dbReference type="EMBL" id="OFE11665.1"/>
    </source>
</evidence>
<proteinExistence type="predicted"/>
<dbReference type="Pfam" id="PF05119">
    <property type="entry name" value="Terminase_4"/>
    <property type="match status" value="1"/>
</dbReference>
<keyword evidence="3" id="KW-1185">Reference proteome</keyword>
<evidence type="ECO:0000256" key="1">
    <source>
        <dbReference type="SAM" id="MobiDB-lite"/>
    </source>
</evidence>
<name>A0A1E8CH74_9GAMM</name>